<dbReference type="GO" id="GO:0006334">
    <property type="term" value="P:nucleosome assembly"/>
    <property type="evidence" value="ECO:0007669"/>
    <property type="project" value="InterPro"/>
</dbReference>
<dbReference type="SUPFAM" id="SSF143113">
    <property type="entry name" value="NAP-like"/>
    <property type="match status" value="1"/>
</dbReference>
<organism evidence="4 5">
    <name type="scientific">Linnemannia hyalina</name>
    <dbReference type="NCBI Taxonomy" id="64524"/>
    <lineage>
        <taxon>Eukaryota</taxon>
        <taxon>Fungi</taxon>
        <taxon>Fungi incertae sedis</taxon>
        <taxon>Mucoromycota</taxon>
        <taxon>Mortierellomycotina</taxon>
        <taxon>Mortierellomycetes</taxon>
        <taxon>Mortierellales</taxon>
        <taxon>Mortierellaceae</taxon>
        <taxon>Linnemannia</taxon>
    </lineage>
</organism>
<feature type="region of interest" description="Disordered" evidence="3">
    <location>
        <begin position="203"/>
        <end position="238"/>
    </location>
</feature>
<feature type="compositionally biased region" description="Polar residues" evidence="3">
    <location>
        <begin position="91"/>
        <end position="109"/>
    </location>
</feature>
<comment type="similarity">
    <text evidence="1 2">Belongs to the nucleosome assembly protein (NAP) family.</text>
</comment>
<protein>
    <recommendedName>
        <fullName evidence="6">Nucleosome assembly protein</fullName>
    </recommendedName>
</protein>
<dbReference type="PANTHER" id="PTHR11875">
    <property type="entry name" value="TESTIS-SPECIFIC Y-ENCODED PROTEIN"/>
    <property type="match status" value="1"/>
</dbReference>
<feature type="compositionally biased region" description="Acidic residues" evidence="3">
    <location>
        <begin position="430"/>
        <end position="460"/>
    </location>
</feature>
<dbReference type="FunFam" id="3.30.1120.90:FF:000003">
    <property type="entry name" value="Nucleosome assembly protein"/>
    <property type="match status" value="1"/>
</dbReference>
<gene>
    <name evidence="4" type="ORF">KI688_011659</name>
</gene>
<feature type="region of interest" description="Disordered" evidence="3">
    <location>
        <begin position="368"/>
        <end position="406"/>
    </location>
</feature>
<evidence type="ECO:0000313" key="5">
    <source>
        <dbReference type="Proteomes" id="UP000707451"/>
    </source>
</evidence>
<dbReference type="GO" id="GO:0005634">
    <property type="term" value="C:nucleus"/>
    <property type="evidence" value="ECO:0007669"/>
    <property type="project" value="InterPro"/>
</dbReference>
<proteinExistence type="inferred from homology"/>
<sequence length="474" mass="54143">MALMTPTHTTTAELTLMRRQLDKQEHVVNTLGIGEEICSSGLFVGSLDFSQLILQRIACVFMSRTNPKIDQDPYSLQYSVANVDIKKKQQQEAPTPQNTPHFSNLNSSAPPADNMETIQTPGSVLANNPQLMSMLQGRLGNLVGAPSGYLQTLSPDVRRRVKGLKSLQNKYTALEIEFQKEILALEKKYLELYTPLYQKRAEVVSGKTEPTDAEVEDGVSEDEEEDDEKDEDDEDKEFEKVEGIPEFWLTALKTNAQFADIITEKDEEALKHLVDIRMAYFDKPGFRLDFEFSPNDIFTNTILTKTYFYHDEPGYGGDFVYDHAEGTKIDWKEGKDLSVTVETKKQRHKGTNKTRVVKKTVPAETFFSFFSPPVAPEEEDEDEEEEEEDEDIDERLEADYGLGEELKDSIIPRAVDWFTGKALQYQDNGDQYDDDFEYDDDEEEEDDDDEDDDEVDDDDEQPAKDEKAPECKQQ</sequence>
<feature type="compositionally biased region" description="Basic and acidic residues" evidence="3">
    <location>
        <begin position="461"/>
        <end position="474"/>
    </location>
</feature>
<evidence type="ECO:0000313" key="4">
    <source>
        <dbReference type="EMBL" id="KAG9068067.1"/>
    </source>
</evidence>
<dbReference type="Gene3D" id="3.30.1120.90">
    <property type="entry name" value="Nucleosome assembly protein"/>
    <property type="match status" value="1"/>
</dbReference>
<dbReference type="AlphaFoldDB" id="A0A9P8BWN0"/>
<dbReference type="InterPro" id="IPR037231">
    <property type="entry name" value="NAP-like_sf"/>
</dbReference>
<dbReference type="EMBL" id="JAHRHY010000007">
    <property type="protein sequence ID" value="KAG9068067.1"/>
    <property type="molecule type" value="Genomic_DNA"/>
</dbReference>
<reference evidence="4" key="1">
    <citation type="submission" date="2021-06" db="EMBL/GenBank/DDBJ databases">
        <title>Genome Sequence of Mortierella hyaline Strain SCG-10, a Cold-Adapted, Nitrate-Reducing Fungus Isolated from Soil in Minnesota, USA.</title>
        <authorList>
            <person name="Aldossari N."/>
        </authorList>
    </citation>
    <scope>NUCLEOTIDE SEQUENCE</scope>
    <source>
        <strain evidence="4">SCG-10</strain>
    </source>
</reference>
<accession>A0A9P8BWN0</accession>
<name>A0A9P8BWN0_9FUNG</name>
<feature type="region of interest" description="Disordered" evidence="3">
    <location>
        <begin position="87"/>
        <end position="116"/>
    </location>
</feature>
<evidence type="ECO:0000256" key="1">
    <source>
        <dbReference type="ARBA" id="ARBA00009947"/>
    </source>
</evidence>
<dbReference type="FunFam" id="1.20.5.1500:FF:000001">
    <property type="entry name" value="Nucleosome assembly protein 1-like 1"/>
    <property type="match status" value="1"/>
</dbReference>
<feature type="region of interest" description="Disordered" evidence="3">
    <location>
        <begin position="422"/>
        <end position="474"/>
    </location>
</feature>
<feature type="compositionally biased region" description="Acidic residues" evidence="3">
    <location>
        <begin position="376"/>
        <end position="396"/>
    </location>
</feature>
<dbReference type="OrthoDB" id="27325at2759"/>
<keyword evidence="5" id="KW-1185">Reference proteome</keyword>
<evidence type="ECO:0008006" key="6">
    <source>
        <dbReference type="Google" id="ProtNLM"/>
    </source>
</evidence>
<feature type="compositionally biased region" description="Acidic residues" evidence="3">
    <location>
        <begin position="211"/>
        <end position="236"/>
    </location>
</feature>
<comment type="caution">
    <text evidence="4">The sequence shown here is derived from an EMBL/GenBank/DDBJ whole genome shotgun (WGS) entry which is preliminary data.</text>
</comment>
<dbReference type="Gene3D" id="1.20.5.1500">
    <property type="match status" value="1"/>
</dbReference>
<dbReference type="Pfam" id="PF00956">
    <property type="entry name" value="NAP"/>
    <property type="match status" value="1"/>
</dbReference>
<dbReference type="InterPro" id="IPR002164">
    <property type="entry name" value="NAP_family"/>
</dbReference>
<dbReference type="Proteomes" id="UP000707451">
    <property type="component" value="Unassembled WGS sequence"/>
</dbReference>
<evidence type="ECO:0000256" key="2">
    <source>
        <dbReference type="RuleBase" id="RU003876"/>
    </source>
</evidence>
<evidence type="ECO:0000256" key="3">
    <source>
        <dbReference type="SAM" id="MobiDB-lite"/>
    </source>
</evidence>